<dbReference type="HOGENOM" id="CLU_1608339_0_0_6"/>
<evidence type="ECO:0000313" key="2">
    <source>
        <dbReference type="Proteomes" id="UP000000745"/>
    </source>
</evidence>
<dbReference type="AlphaFoldDB" id="B7LST1"/>
<protein>
    <recommendedName>
        <fullName evidence="3">DUF2004 domain-containing protein</fullName>
    </recommendedName>
</protein>
<reference evidence="2" key="1">
    <citation type="journal article" date="2009" name="PLoS Genet.">
        <title>Organised genome dynamics in the Escherichia coli species results in highly diverse adaptive paths.</title>
        <authorList>
            <person name="Touchon M."/>
            <person name="Hoede C."/>
            <person name="Tenaillon O."/>
            <person name="Barbe V."/>
            <person name="Baeriswyl S."/>
            <person name="Bidet P."/>
            <person name="Bingen E."/>
            <person name="Bonacorsi S."/>
            <person name="Bouchier C."/>
            <person name="Bouvet O."/>
            <person name="Calteau A."/>
            <person name="Chiapello H."/>
            <person name="Clermont O."/>
            <person name="Cruveiller S."/>
            <person name="Danchin A."/>
            <person name="Diard M."/>
            <person name="Dossat C."/>
            <person name="Karoui M.E."/>
            <person name="Frapy E."/>
            <person name="Garry L."/>
            <person name="Ghigo J.M."/>
            <person name="Gilles A.M."/>
            <person name="Johnson J."/>
            <person name="Le Bouguenec C."/>
            <person name="Lescat M."/>
            <person name="Mangenot S."/>
            <person name="Martinez-Jehanne V."/>
            <person name="Matic I."/>
            <person name="Nassif X."/>
            <person name="Oztas S."/>
            <person name="Petit M.A."/>
            <person name="Pichon C."/>
            <person name="Rouy Z."/>
            <person name="Ruf C.S."/>
            <person name="Schneider D."/>
            <person name="Tourret J."/>
            <person name="Vacherie B."/>
            <person name="Vallenet D."/>
            <person name="Medigue C."/>
            <person name="Rocha E.P.C."/>
            <person name="Denamur E."/>
        </authorList>
    </citation>
    <scope>NUCLEOTIDE SEQUENCE [LARGE SCALE GENOMIC DNA]</scope>
    <source>
        <strain evidence="2">ATCC 35469 / DSM 13698 / BCRC 15582 / CCUG 18766 / IAM 14443 / JCM 21226 / LMG 7866 / NBRC 102419 / NCTC 12128 / CDC 0568-73</strain>
    </source>
</reference>
<proteinExistence type="predicted"/>
<accession>B7LST1</accession>
<dbReference type="EMBL" id="CU928158">
    <property type="protein sequence ID" value="CAQ90920.1"/>
    <property type="molecule type" value="Genomic_DNA"/>
</dbReference>
<dbReference type="KEGG" id="efe:EFER_3443"/>
<sequence length="188" mass="21276">MSPAKLSNTGFAGSHYITYTWNQWMITLNSNYWGRLAVDESEGFAEYVTVTLNNEKRTVWLNIFEDVLPNTPIEKIVPLLDSLPACTEIIRNVLAQKKGTNAFVDEFIEFHLDELDAETLQSLDITPPTHEACAKQLTLRGVHLWLAAPAPGRLKMTVDYGISKDISDQLLVFNFDEQGELLDITWES</sequence>
<keyword evidence="2" id="KW-1185">Reference proteome</keyword>
<gene>
    <name evidence="1" type="ordered locus">EFER_3443</name>
</gene>
<organism evidence="1 2">
    <name type="scientific">Escherichia fergusonii (strain ATCC 35469 / DSM 13698 / CCUG 18766 / IAM 14443 / JCM 21226 / LMG 7866 / NBRC 102419 / NCTC 12128 / CDC 0568-73)</name>
    <dbReference type="NCBI Taxonomy" id="585054"/>
    <lineage>
        <taxon>Bacteria</taxon>
        <taxon>Pseudomonadati</taxon>
        <taxon>Pseudomonadota</taxon>
        <taxon>Gammaproteobacteria</taxon>
        <taxon>Enterobacterales</taxon>
        <taxon>Enterobacteriaceae</taxon>
        <taxon>Escherichia</taxon>
    </lineage>
</organism>
<evidence type="ECO:0008006" key="3">
    <source>
        <dbReference type="Google" id="ProtNLM"/>
    </source>
</evidence>
<name>B7LST1_ESCF3</name>
<evidence type="ECO:0000313" key="1">
    <source>
        <dbReference type="EMBL" id="CAQ90920.1"/>
    </source>
</evidence>
<dbReference type="Proteomes" id="UP000000745">
    <property type="component" value="Chromosome"/>
</dbReference>